<dbReference type="GO" id="GO:0003904">
    <property type="term" value="F:deoxyribodipyrimidine photo-lyase activity"/>
    <property type="evidence" value="ECO:0007669"/>
    <property type="project" value="TreeGrafter"/>
</dbReference>
<comment type="similarity">
    <text evidence="1 8">Belongs to the DNA photolyase class-1 family.</text>
</comment>
<evidence type="ECO:0000313" key="11">
    <source>
        <dbReference type="Proteomes" id="UP000450457"/>
    </source>
</evidence>
<comment type="cofactor">
    <cofactor evidence="6 8">
        <name>FAD</name>
        <dbReference type="ChEBI" id="CHEBI:57692"/>
    </cofactor>
    <text evidence="6 8">Binds 1 FAD per subunit.</text>
</comment>
<dbReference type="SUPFAM" id="SSF48173">
    <property type="entry name" value="Cryptochrome/photolyase FAD-binding domain"/>
    <property type="match status" value="1"/>
</dbReference>
<keyword evidence="5 8" id="KW-0157">Chromophore</keyword>
<dbReference type="InterPro" id="IPR018394">
    <property type="entry name" value="DNA_photolyase_1_CS_C"/>
</dbReference>
<comment type="caution">
    <text evidence="10">The sequence shown here is derived from an EMBL/GenBank/DDBJ whole genome shotgun (WGS) entry which is preliminary data.</text>
</comment>
<dbReference type="InterPro" id="IPR036155">
    <property type="entry name" value="Crypto/Photolyase_N_sf"/>
</dbReference>
<comment type="cofactor">
    <cofactor evidence="8">
        <name>(6R)-5,10-methylene-5,6,7,8-tetrahydrofolate</name>
        <dbReference type="ChEBI" id="CHEBI:15636"/>
    </cofactor>
    <text evidence="8">Binds 1 5,10-methenyltetrahydrofolate (MTHF) per subunit.</text>
</comment>
<gene>
    <name evidence="10" type="ORF">GLW00_00775</name>
</gene>
<dbReference type="SUPFAM" id="SSF52425">
    <property type="entry name" value="Cryptochrome/photolyase, N-terminal domain"/>
    <property type="match status" value="1"/>
</dbReference>
<organism evidence="10 11">
    <name type="scientific">Halobacillus litoralis</name>
    <dbReference type="NCBI Taxonomy" id="45668"/>
    <lineage>
        <taxon>Bacteria</taxon>
        <taxon>Bacillati</taxon>
        <taxon>Bacillota</taxon>
        <taxon>Bacilli</taxon>
        <taxon>Bacillales</taxon>
        <taxon>Bacillaceae</taxon>
        <taxon>Halobacillus</taxon>
    </lineage>
</organism>
<dbReference type="Gene3D" id="1.10.579.10">
    <property type="entry name" value="DNA Cyclobutane Dipyrimidine Photolyase, subunit A, domain 3"/>
    <property type="match status" value="1"/>
</dbReference>
<feature type="site" description="Electron transfer via tryptophanyl radical" evidence="7">
    <location>
        <position position="391"/>
    </location>
</feature>
<reference evidence="10 11" key="1">
    <citation type="submission" date="2019-11" db="EMBL/GenBank/DDBJ databases">
        <title>Genome sequences of 17 halophilic strains isolated from different environments.</title>
        <authorList>
            <person name="Furrow R.E."/>
        </authorList>
    </citation>
    <scope>NUCLEOTIDE SEQUENCE [LARGE SCALE GENOMIC DNA]</scope>
    <source>
        <strain evidence="10 11">SL-4</strain>
    </source>
</reference>
<dbReference type="PRINTS" id="PR00147">
    <property type="entry name" value="DNAPHOTLYASE"/>
</dbReference>
<evidence type="ECO:0000259" key="9">
    <source>
        <dbReference type="PROSITE" id="PS51645"/>
    </source>
</evidence>
<dbReference type="GO" id="GO:0000719">
    <property type="term" value="P:photoreactive repair"/>
    <property type="evidence" value="ECO:0007669"/>
    <property type="project" value="TreeGrafter"/>
</dbReference>
<dbReference type="PROSITE" id="PS00394">
    <property type="entry name" value="DNA_PHOTOLYASES_1_1"/>
    <property type="match status" value="1"/>
</dbReference>
<evidence type="ECO:0000256" key="7">
    <source>
        <dbReference type="PIRSR" id="PIRSR602081-2"/>
    </source>
</evidence>
<feature type="site" description="Electron transfer via tryptophanyl radical" evidence="7">
    <location>
        <position position="315"/>
    </location>
</feature>
<dbReference type="InterPro" id="IPR036134">
    <property type="entry name" value="Crypto/Photolyase_FAD-like_sf"/>
</dbReference>
<evidence type="ECO:0000256" key="4">
    <source>
        <dbReference type="ARBA" id="ARBA00022827"/>
    </source>
</evidence>
<dbReference type="Pfam" id="PF03441">
    <property type="entry name" value="FAD_binding_7"/>
    <property type="match status" value="1"/>
</dbReference>
<evidence type="ECO:0000256" key="6">
    <source>
        <dbReference type="PIRSR" id="PIRSR602081-1"/>
    </source>
</evidence>
<evidence type="ECO:0000313" key="10">
    <source>
        <dbReference type="EMBL" id="MYL69359.1"/>
    </source>
</evidence>
<feature type="binding site" evidence="6">
    <location>
        <begin position="284"/>
        <end position="291"/>
    </location>
    <ligand>
        <name>FAD</name>
        <dbReference type="ChEBI" id="CHEBI:57692"/>
    </ligand>
</feature>
<sequence length="486" mass="56222">MESCVIVWFRNDLRVHDHRPLLRASAQGLPVLAVYVFDQTLYRKLPYGFPKTGRHRAQFIRESVADLRRNLIQLGVPLLVRHGAPEEVFTSISKSFNIQQVFFHEEIGSEEISVEREVRERLPHTTFTVDHGHNLYPPKDLPFNTSELPDTFSQFRKVLEKSGVPGLTEISIPASVRGVNLPSDFPEGGIPTMRELGLGELDRPPRYPGGSSKAKERLLHYIFSADRLRVYKKTRNGMLREDDSSKFSPYLANGCLSPKVVLDQIRTYEKKYGKNESTYMLYFELLWRDYFHLVHRKYGDQIFHAAGIKKARIPWHDDQELLVRWMDGTTGYPLVDAAMRELKKTGFMSNRARQNAASFFTKNLGLDWRIGAAWFESQLVDYDVASNYGNWLYIAGVGNDAVPFRAFNVEKQSLDYDPDGSYLRHWVPELRELPAPWIHQPREMGMIEQEQYGVILGEDYPLPVVDLYESMKKRKQEFAQAQKNSR</sequence>
<feature type="domain" description="Photolyase/cryptochrome alpha/beta" evidence="9">
    <location>
        <begin position="3"/>
        <end position="135"/>
    </location>
</feature>
<dbReference type="GO" id="GO:0003677">
    <property type="term" value="F:DNA binding"/>
    <property type="evidence" value="ECO:0007669"/>
    <property type="project" value="TreeGrafter"/>
</dbReference>
<protein>
    <recommendedName>
        <fullName evidence="2 8">Cryptochrome DASH</fullName>
    </recommendedName>
</protein>
<evidence type="ECO:0000256" key="1">
    <source>
        <dbReference type="ARBA" id="ARBA00005862"/>
    </source>
</evidence>
<dbReference type="InterPro" id="IPR014133">
    <property type="entry name" value="Cry_DASH"/>
</dbReference>
<dbReference type="InterPro" id="IPR014729">
    <property type="entry name" value="Rossmann-like_a/b/a_fold"/>
</dbReference>
<dbReference type="Pfam" id="PF00875">
    <property type="entry name" value="DNA_photolyase"/>
    <property type="match status" value="1"/>
</dbReference>
<dbReference type="Proteomes" id="UP000450457">
    <property type="component" value="Unassembled WGS sequence"/>
</dbReference>
<dbReference type="GO" id="GO:0071949">
    <property type="term" value="F:FAD binding"/>
    <property type="evidence" value="ECO:0007669"/>
    <property type="project" value="TreeGrafter"/>
</dbReference>
<dbReference type="InterPro" id="IPR002081">
    <property type="entry name" value="Cryptochrome/DNA_photolyase_1"/>
</dbReference>
<feature type="binding site" evidence="6">
    <location>
        <begin position="244"/>
        <end position="248"/>
    </location>
    <ligand>
        <name>FAD</name>
        <dbReference type="ChEBI" id="CHEBI:57692"/>
    </ligand>
</feature>
<dbReference type="Gene3D" id="3.40.50.620">
    <property type="entry name" value="HUPs"/>
    <property type="match status" value="1"/>
</dbReference>
<feature type="site" description="Electron transfer via tryptophanyl radical" evidence="7">
    <location>
        <position position="368"/>
    </location>
</feature>
<keyword evidence="4 6" id="KW-0274">FAD</keyword>
<dbReference type="InterPro" id="IPR005101">
    <property type="entry name" value="Cryptochr/Photolyase_FAD-bd"/>
</dbReference>
<dbReference type="NCBIfam" id="TIGR02765">
    <property type="entry name" value="crypto_DASH"/>
    <property type="match status" value="1"/>
</dbReference>
<dbReference type="AlphaFoldDB" id="A0A845F641"/>
<dbReference type="GeneID" id="78005502"/>
<evidence type="ECO:0000256" key="3">
    <source>
        <dbReference type="ARBA" id="ARBA00022630"/>
    </source>
</evidence>
<feature type="binding site" evidence="6">
    <location>
        <position position="231"/>
    </location>
    <ligand>
        <name>FAD</name>
        <dbReference type="ChEBI" id="CHEBI:57692"/>
    </ligand>
</feature>
<evidence type="ECO:0000256" key="5">
    <source>
        <dbReference type="ARBA" id="ARBA00022991"/>
    </source>
</evidence>
<keyword evidence="3 6" id="KW-0285">Flavoprotein</keyword>
<accession>A0A845F641</accession>
<dbReference type="PANTHER" id="PTHR11455">
    <property type="entry name" value="CRYPTOCHROME"/>
    <property type="match status" value="1"/>
</dbReference>
<comment type="function">
    <text evidence="8">May have a photoreceptor function.</text>
</comment>
<name>A0A845F641_9BACI</name>
<dbReference type="EMBL" id="WMFA01000001">
    <property type="protein sequence ID" value="MYL69359.1"/>
    <property type="molecule type" value="Genomic_DNA"/>
</dbReference>
<dbReference type="Gene3D" id="1.25.40.80">
    <property type="match status" value="1"/>
</dbReference>
<feature type="binding site" evidence="6">
    <location>
        <begin position="381"/>
        <end position="383"/>
    </location>
    <ligand>
        <name>FAD</name>
        <dbReference type="ChEBI" id="CHEBI:57692"/>
    </ligand>
</feature>
<dbReference type="PROSITE" id="PS51645">
    <property type="entry name" value="PHR_CRY_ALPHA_BETA"/>
    <property type="match status" value="1"/>
</dbReference>
<dbReference type="PANTHER" id="PTHR11455:SF22">
    <property type="entry name" value="CRYPTOCHROME DASH"/>
    <property type="match status" value="1"/>
</dbReference>
<evidence type="ECO:0000256" key="8">
    <source>
        <dbReference type="RuleBase" id="RU367151"/>
    </source>
</evidence>
<dbReference type="OrthoDB" id="9772484at2"/>
<evidence type="ECO:0000256" key="2">
    <source>
        <dbReference type="ARBA" id="ARBA00017881"/>
    </source>
</evidence>
<dbReference type="InterPro" id="IPR006050">
    <property type="entry name" value="DNA_photolyase_N"/>
</dbReference>
<dbReference type="RefSeq" id="WP_160910572.1">
    <property type="nucleotide sequence ID" value="NZ_WMFA01000001.1"/>
</dbReference>
<proteinExistence type="inferred from homology"/>